<organism evidence="8 9">
    <name type="scientific">Rehmannia glutinosa</name>
    <name type="common">Chinese foxglove</name>
    <dbReference type="NCBI Taxonomy" id="99300"/>
    <lineage>
        <taxon>Eukaryota</taxon>
        <taxon>Viridiplantae</taxon>
        <taxon>Streptophyta</taxon>
        <taxon>Embryophyta</taxon>
        <taxon>Tracheophyta</taxon>
        <taxon>Spermatophyta</taxon>
        <taxon>Magnoliopsida</taxon>
        <taxon>eudicotyledons</taxon>
        <taxon>Gunneridae</taxon>
        <taxon>Pentapetalae</taxon>
        <taxon>asterids</taxon>
        <taxon>lamiids</taxon>
        <taxon>Lamiales</taxon>
        <taxon>Orobanchaceae</taxon>
        <taxon>Rehmannieae</taxon>
        <taxon>Rehmannia</taxon>
    </lineage>
</organism>
<evidence type="ECO:0000256" key="6">
    <source>
        <dbReference type="PROSITE-ProRule" id="PRU00175"/>
    </source>
</evidence>
<dbReference type="SMART" id="SM00184">
    <property type="entry name" value="RING"/>
    <property type="match status" value="1"/>
</dbReference>
<evidence type="ECO:0000313" key="8">
    <source>
        <dbReference type="EMBL" id="KAK6120685.1"/>
    </source>
</evidence>
<keyword evidence="9" id="KW-1185">Reference proteome</keyword>
<keyword evidence="3" id="KW-0479">Metal-binding</keyword>
<dbReference type="InterPro" id="IPR013083">
    <property type="entry name" value="Znf_RING/FYVE/PHD"/>
</dbReference>
<dbReference type="Pfam" id="PF13639">
    <property type="entry name" value="zf-RING_2"/>
    <property type="match status" value="1"/>
</dbReference>
<proteinExistence type="predicted"/>
<protein>
    <recommendedName>
        <fullName evidence="2">RING-type E3 ubiquitin transferase</fullName>
        <ecNumber evidence="2">2.3.2.27</ecNumber>
    </recommendedName>
</protein>
<name>A0ABR0UEW1_REHGL</name>
<dbReference type="PANTHER" id="PTHR15710:SF77">
    <property type="entry name" value="RING-H2 FINGER PROTEIN ATL21B"/>
    <property type="match status" value="1"/>
</dbReference>
<gene>
    <name evidence="8" type="ORF">DH2020_045571</name>
</gene>
<evidence type="ECO:0000256" key="2">
    <source>
        <dbReference type="ARBA" id="ARBA00012483"/>
    </source>
</evidence>
<dbReference type="SMART" id="SM00744">
    <property type="entry name" value="RINGv"/>
    <property type="match status" value="1"/>
</dbReference>
<dbReference type="PANTHER" id="PTHR15710">
    <property type="entry name" value="E3 UBIQUITIN-PROTEIN LIGASE PRAJA"/>
    <property type="match status" value="1"/>
</dbReference>
<dbReference type="EC" id="2.3.2.27" evidence="2"/>
<comment type="caution">
    <text evidence="8">The sequence shown here is derived from an EMBL/GenBank/DDBJ whole genome shotgun (WGS) entry which is preliminary data.</text>
</comment>
<dbReference type="Gene3D" id="3.30.40.10">
    <property type="entry name" value="Zinc/RING finger domain, C3HC4 (zinc finger)"/>
    <property type="match status" value="1"/>
</dbReference>
<dbReference type="InterPro" id="IPR011016">
    <property type="entry name" value="Znf_RING-CH"/>
</dbReference>
<dbReference type="InterPro" id="IPR001841">
    <property type="entry name" value="Znf_RING"/>
</dbReference>
<evidence type="ECO:0000256" key="3">
    <source>
        <dbReference type="ARBA" id="ARBA00022723"/>
    </source>
</evidence>
<dbReference type="PROSITE" id="PS50089">
    <property type="entry name" value="ZF_RING_2"/>
    <property type="match status" value="1"/>
</dbReference>
<dbReference type="SUPFAM" id="SSF57850">
    <property type="entry name" value="RING/U-box"/>
    <property type="match status" value="1"/>
</dbReference>
<feature type="domain" description="RING-type" evidence="7">
    <location>
        <begin position="181"/>
        <end position="220"/>
    </location>
</feature>
<keyword evidence="4 6" id="KW-0863">Zinc-finger</keyword>
<dbReference type="EMBL" id="JABTTQ020003036">
    <property type="protein sequence ID" value="KAK6120685.1"/>
    <property type="molecule type" value="Genomic_DNA"/>
</dbReference>
<dbReference type="Proteomes" id="UP001318860">
    <property type="component" value="Unassembled WGS sequence"/>
</dbReference>
<evidence type="ECO:0000256" key="5">
    <source>
        <dbReference type="ARBA" id="ARBA00022833"/>
    </source>
</evidence>
<reference evidence="8 9" key="1">
    <citation type="journal article" date="2021" name="Comput. Struct. Biotechnol. J.">
        <title>De novo genome assembly of the potent medicinal plant Rehmannia glutinosa using nanopore technology.</title>
        <authorList>
            <person name="Ma L."/>
            <person name="Dong C."/>
            <person name="Song C."/>
            <person name="Wang X."/>
            <person name="Zheng X."/>
            <person name="Niu Y."/>
            <person name="Chen S."/>
            <person name="Feng W."/>
        </authorList>
    </citation>
    <scope>NUCLEOTIDE SEQUENCE [LARGE SCALE GENOMIC DNA]</scope>
    <source>
        <strain evidence="8">DH-2019</strain>
    </source>
</reference>
<evidence type="ECO:0000256" key="4">
    <source>
        <dbReference type="ARBA" id="ARBA00022771"/>
    </source>
</evidence>
<keyword evidence="5" id="KW-0862">Zinc</keyword>
<comment type="catalytic activity">
    <reaction evidence="1">
        <text>S-ubiquitinyl-[E2 ubiquitin-conjugating enzyme]-L-cysteine + [acceptor protein]-L-lysine = [E2 ubiquitin-conjugating enzyme]-L-cysteine + N(6)-ubiquitinyl-[acceptor protein]-L-lysine.</text>
        <dbReference type="EC" id="2.3.2.27"/>
    </reaction>
</comment>
<evidence type="ECO:0000259" key="7">
    <source>
        <dbReference type="PROSITE" id="PS50089"/>
    </source>
</evidence>
<evidence type="ECO:0000256" key="1">
    <source>
        <dbReference type="ARBA" id="ARBA00000900"/>
    </source>
</evidence>
<accession>A0ABR0UEW1</accession>
<sequence>MADYVRTQSSDIKLLKTEFRATCSSPHQLDIINFNFSFKIILSDWVILEDSTEPVFVRQLNRGSIIDIAVPVSLEDFINCGKAREAIDRVVRQILRDDDDMIQFALLKAFKVLVDMSKPRDPADVLDLHFGVLVDNRLVYDQRRAIIEESEPRMVPASESSIESILKRKVIIDNDMEMMTCSICLEDFTEGLISMPCSHVFHGDCITQWLRTSHYCPICRFQMPTSSN</sequence>
<evidence type="ECO:0000313" key="9">
    <source>
        <dbReference type="Proteomes" id="UP001318860"/>
    </source>
</evidence>